<feature type="compositionally biased region" description="Polar residues" evidence="2">
    <location>
        <begin position="17"/>
        <end position="33"/>
    </location>
</feature>
<dbReference type="Proteomes" id="UP001633002">
    <property type="component" value="Unassembled WGS sequence"/>
</dbReference>
<keyword evidence="1" id="KW-0479">Metal-binding</keyword>
<proteinExistence type="predicted"/>
<dbReference type="SMART" id="SM00343">
    <property type="entry name" value="ZnF_C2HC"/>
    <property type="match status" value="1"/>
</dbReference>
<feature type="region of interest" description="Disordered" evidence="2">
    <location>
        <begin position="483"/>
        <end position="518"/>
    </location>
</feature>
<feature type="region of interest" description="Disordered" evidence="2">
    <location>
        <begin position="15"/>
        <end position="91"/>
    </location>
</feature>
<feature type="compositionally biased region" description="Basic and acidic residues" evidence="2">
    <location>
        <begin position="636"/>
        <end position="651"/>
    </location>
</feature>
<evidence type="ECO:0000313" key="4">
    <source>
        <dbReference type="EMBL" id="KAL3676755.1"/>
    </source>
</evidence>
<keyword evidence="1" id="KW-0862">Zinc</keyword>
<comment type="caution">
    <text evidence="4">The sequence shown here is derived from an EMBL/GenBank/DDBJ whole genome shotgun (WGS) entry which is preliminary data.</text>
</comment>
<feature type="domain" description="CCHC-type" evidence="3">
    <location>
        <begin position="255"/>
        <end position="270"/>
    </location>
</feature>
<evidence type="ECO:0000259" key="3">
    <source>
        <dbReference type="PROSITE" id="PS50158"/>
    </source>
</evidence>
<feature type="compositionally biased region" description="Basic and acidic residues" evidence="2">
    <location>
        <begin position="501"/>
        <end position="518"/>
    </location>
</feature>
<dbReference type="Pfam" id="PF00098">
    <property type="entry name" value="zf-CCHC"/>
    <property type="match status" value="1"/>
</dbReference>
<accession>A0ABD3GC70</accession>
<keyword evidence="5" id="KW-1185">Reference proteome</keyword>
<feature type="region of interest" description="Disordered" evidence="2">
    <location>
        <begin position="346"/>
        <end position="439"/>
    </location>
</feature>
<gene>
    <name evidence="4" type="ORF">R1sor_026703</name>
</gene>
<dbReference type="Gene3D" id="4.10.60.10">
    <property type="entry name" value="Zinc finger, CCHC-type"/>
    <property type="match status" value="1"/>
</dbReference>
<evidence type="ECO:0000256" key="2">
    <source>
        <dbReference type="SAM" id="MobiDB-lite"/>
    </source>
</evidence>
<evidence type="ECO:0000256" key="1">
    <source>
        <dbReference type="PROSITE-ProRule" id="PRU00047"/>
    </source>
</evidence>
<keyword evidence="1" id="KW-0863">Zinc-finger</keyword>
<dbReference type="SUPFAM" id="SSF57756">
    <property type="entry name" value="Retrovirus zinc finger-like domains"/>
    <property type="match status" value="1"/>
</dbReference>
<sequence length="692" mass="76244">MPPPRDFDLNVAAFPSLSGNAPISSSRGLNGTQVPMAPPRGAAPTNGASGSGSPEHTMGGNGAHHTYAKPFPSWSDKVTGQKPFGGGERERTEQEIELENQLWVEGVTDLHVQTAFNELKWHQPGKPGLNPLKMPLDMEIARRTLGILSKAGLLLFTAEEAPSRDKVIRWVEEVLIQKIGYTNPMIVDQGHKMLAKLGPILYYAVVRTNETKYSHIRGCIMMHNLNNLHDAICLELPWGGEYIQEVEYTGLPDQCHKCRQRGHWAADCSNTPVGRHTMGGGAGTSSAGTARRMETVSPAPASQGDKIGNGFTPVGRKGEKAWRAVEQNSSGAGSNPSTNLYEVLEVEEEDDNEGTQGAAAEQTSPQNQGEEPAVPTDPKITPLDTETGEQQVAEKGETADDEMTEQEEENDGGKNEVSQAGESAEVKDHPVTVQQTARDFDINIATGEEEYQGVETVEFSVESEKNQVVENEHCVRPGVEGELENHQTGREVPTDVELEKEEEHGAGLDQDRQQEEEKERVEAITIVTQVTPERRAVEKRRTLENREPLNLRAEFMDVRSRTRRHPQTGELNFLASFPTTNVGADLSVLIPADLRADEANEWMHRLEPWRGEAITSLLPGWDPFDVQQEDAAQEETVTHDTHGQELLPRDDNAMVGLDEGEEHYTLEMENTGHPLLEELDGEKGAQEECNTI</sequence>
<dbReference type="InterPro" id="IPR001878">
    <property type="entry name" value="Znf_CCHC"/>
</dbReference>
<dbReference type="GO" id="GO:0008270">
    <property type="term" value="F:zinc ion binding"/>
    <property type="evidence" value="ECO:0007669"/>
    <property type="project" value="UniProtKB-KW"/>
</dbReference>
<evidence type="ECO:0000313" key="5">
    <source>
        <dbReference type="Proteomes" id="UP001633002"/>
    </source>
</evidence>
<reference evidence="4 5" key="1">
    <citation type="submission" date="2024-09" db="EMBL/GenBank/DDBJ databases">
        <title>Chromosome-scale assembly of Riccia sorocarpa.</title>
        <authorList>
            <person name="Paukszto L."/>
        </authorList>
    </citation>
    <scope>NUCLEOTIDE SEQUENCE [LARGE SCALE GENOMIC DNA]</scope>
    <source>
        <strain evidence="4">LP-2024</strain>
        <tissue evidence="4">Aerial parts of the thallus</tissue>
    </source>
</reference>
<dbReference type="EMBL" id="JBJQOH010000008">
    <property type="protein sequence ID" value="KAL3676755.1"/>
    <property type="molecule type" value="Genomic_DNA"/>
</dbReference>
<protein>
    <recommendedName>
        <fullName evidence="3">CCHC-type domain-containing protein</fullName>
    </recommendedName>
</protein>
<dbReference type="AlphaFoldDB" id="A0ABD3GC70"/>
<organism evidence="4 5">
    <name type="scientific">Riccia sorocarpa</name>
    <dbReference type="NCBI Taxonomy" id="122646"/>
    <lineage>
        <taxon>Eukaryota</taxon>
        <taxon>Viridiplantae</taxon>
        <taxon>Streptophyta</taxon>
        <taxon>Embryophyta</taxon>
        <taxon>Marchantiophyta</taxon>
        <taxon>Marchantiopsida</taxon>
        <taxon>Marchantiidae</taxon>
        <taxon>Marchantiales</taxon>
        <taxon>Ricciaceae</taxon>
        <taxon>Riccia</taxon>
    </lineage>
</organism>
<feature type="region of interest" description="Disordered" evidence="2">
    <location>
        <begin position="276"/>
        <end position="319"/>
    </location>
</feature>
<name>A0ABD3GC70_9MARC</name>
<feature type="compositionally biased region" description="Acidic residues" evidence="2">
    <location>
        <begin position="399"/>
        <end position="410"/>
    </location>
</feature>
<feature type="compositionally biased region" description="Basic and acidic residues" evidence="2">
    <location>
        <begin position="483"/>
        <end position="493"/>
    </location>
</feature>
<dbReference type="PROSITE" id="PS50158">
    <property type="entry name" value="ZF_CCHC"/>
    <property type="match status" value="1"/>
</dbReference>
<dbReference type="InterPro" id="IPR036875">
    <property type="entry name" value="Znf_CCHC_sf"/>
</dbReference>
<feature type="region of interest" description="Disordered" evidence="2">
    <location>
        <begin position="630"/>
        <end position="651"/>
    </location>
</feature>